<evidence type="ECO:0000313" key="2">
    <source>
        <dbReference type="EMBL" id="MEQ2424399.1"/>
    </source>
</evidence>
<comment type="caution">
    <text evidence="2">The sequence shown here is derived from an EMBL/GenBank/DDBJ whole genome shotgun (WGS) entry which is preliminary data.</text>
</comment>
<reference evidence="2 3" key="1">
    <citation type="submission" date="2024-03" db="EMBL/GenBank/DDBJ databases">
        <title>Human intestinal bacterial collection.</title>
        <authorList>
            <person name="Pauvert C."/>
            <person name="Hitch T.C.A."/>
            <person name="Clavel T."/>
        </authorList>
    </citation>
    <scope>NUCLEOTIDE SEQUENCE [LARGE SCALE GENOMIC DNA]</scope>
    <source>
        <strain evidence="2 3">CLA-SR-H021</strain>
    </source>
</reference>
<gene>
    <name evidence="2" type="ORF">WMQ36_05385</name>
</gene>
<feature type="region of interest" description="Disordered" evidence="1">
    <location>
        <begin position="126"/>
        <end position="160"/>
    </location>
</feature>
<dbReference type="RefSeq" id="WP_349117912.1">
    <property type="nucleotide sequence ID" value="NZ_JBBMFM010000012.1"/>
</dbReference>
<proteinExistence type="predicted"/>
<accession>A0ABV1D1X9</accession>
<feature type="compositionally biased region" description="Basic and acidic residues" evidence="1">
    <location>
        <begin position="127"/>
        <end position="154"/>
    </location>
</feature>
<organism evidence="2 3">
    <name type="scientific">Enterocloster hominis</name>
    <name type="common">ex Hitch et al. 2024</name>
    <dbReference type="NCBI Taxonomy" id="1917870"/>
    <lineage>
        <taxon>Bacteria</taxon>
        <taxon>Bacillati</taxon>
        <taxon>Bacillota</taxon>
        <taxon>Clostridia</taxon>
        <taxon>Lachnospirales</taxon>
        <taxon>Lachnospiraceae</taxon>
        <taxon>Enterocloster</taxon>
    </lineage>
</organism>
<evidence type="ECO:0000256" key="1">
    <source>
        <dbReference type="SAM" id="MobiDB-lite"/>
    </source>
</evidence>
<evidence type="ECO:0000313" key="3">
    <source>
        <dbReference type="Proteomes" id="UP001454086"/>
    </source>
</evidence>
<keyword evidence="3" id="KW-1185">Reference proteome</keyword>
<protein>
    <submittedName>
        <fullName evidence="2">Uncharacterized protein</fullName>
    </submittedName>
</protein>
<dbReference type="EMBL" id="JBBMFM010000012">
    <property type="protein sequence ID" value="MEQ2424399.1"/>
    <property type="molecule type" value="Genomic_DNA"/>
</dbReference>
<name>A0ABV1D1X9_9FIRM</name>
<sequence length="160" mass="18706">MICDTVSMTSEINEDEQNMVPIRYLELDGELKEIHSCYGDIIIIINAMADYAGLLDDYRMMYPERLNAFQSMTYEYQANRCRKIQKSLEQQMRYDRDKAIEKCQKRRARQSDDDVGEEALVLLARKNANEERKKEEARNPSGPVKEKAKPKELEGQLSFL</sequence>
<dbReference type="Proteomes" id="UP001454086">
    <property type="component" value="Unassembled WGS sequence"/>
</dbReference>